<gene>
    <name evidence="2" type="ORF">GCM10011514_04930</name>
</gene>
<dbReference type="AlphaFoldDB" id="A0A916YGG8"/>
<dbReference type="Pfam" id="PF07883">
    <property type="entry name" value="Cupin_2"/>
    <property type="match status" value="1"/>
</dbReference>
<dbReference type="EMBL" id="BMKK01000001">
    <property type="protein sequence ID" value="GGD44020.1"/>
    <property type="molecule type" value="Genomic_DNA"/>
</dbReference>
<evidence type="ECO:0000259" key="1">
    <source>
        <dbReference type="Pfam" id="PF07883"/>
    </source>
</evidence>
<dbReference type="Proteomes" id="UP000609064">
    <property type="component" value="Unassembled WGS sequence"/>
</dbReference>
<reference evidence="2" key="1">
    <citation type="journal article" date="2014" name="Int. J. Syst. Evol. Microbiol.">
        <title>Complete genome sequence of Corynebacterium casei LMG S-19264T (=DSM 44701T), isolated from a smear-ripened cheese.</title>
        <authorList>
            <consortium name="US DOE Joint Genome Institute (JGI-PGF)"/>
            <person name="Walter F."/>
            <person name="Albersmeier A."/>
            <person name="Kalinowski J."/>
            <person name="Ruckert C."/>
        </authorList>
    </citation>
    <scope>NUCLEOTIDE SEQUENCE</scope>
    <source>
        <strain evidence="2">CGMCC 1.15958</strain>
    </source>
</reference>
<dbReference type="SUPFAM" id="SSF51182">
    <property type="entry name" value="RmlC-like cupins"/>
    <property type="match status" value="1"/>
</dbReference>
<protein>
    <recommendedName>
        <fullName evidence="1">Cupin type-2 domain-containing protein</fullName>
    </recommendedName>
</protein>
<dbReference type="InterPro" id="IPR053146">
    <property type="entry name" value="QDO-like"/>
</dbReference>
<dbReference type="InterPro" id="IPR013096">
    <property type="entry name" value="Cupin_2"/>
</dbReference>
<name>A0A916YGG8_9BACT</name>
<organism evidence="2 3">
    <name type="scientific">Emticicia aquatilis</name>
    <dbReference type="NCBI Taxonomy" id="1537369"/>
    <lineage>
        <taxon>Bacteria</taxon>
        <taxon>Pseudomonadati</taxon>
        <taxon>Bacteroidota</taxon>
        <taxon>Cytophagia</taxon>
        <taxon>Cytophagales</taxon>
        <taxon>Leadbetterellaceae</taxon>
        <taxon>Emticicia</taxon>
    </lineage>
</organism>
<dbReference type="PANTHER" id="PTHR36440">
    <property type="entry name" value="PUTATIVE (AFU_ORTHOLOGUE AFUA_8G07350)-RELATED"/>
    <property type="match status" value="1"/>
</dbReference>
<dbReference type="PANTHER" id="PTHR36440:SF1">
    <property type="entry name" value="PUTATIVE (AFU_ORTHOLOGUE AFUA_8G07350)-RELATED"/>
    <property type="match status" value="1"/>
</dbReference>
<reference evidence="2" key="2">
    <citation type="submission" date="2020-09" db="EMBL/GenBank/DDBJ databases">
        <authorList>
            <person name="Sun Q."/>
            <person name="Zhou Y."/>
        </authorList>
    </citation>
    <scope>NUCLEOTIDE SEQUENCE</scope>
    <source>
        <strain evidence="2">CGMCC 1.15958</strain>
    </source>
</reference>
<dbReference type="Gene3D" id="2.60.120.10">
    <property type="entry name" value="Jelly Rolls"/>
    <property type="match status" value="1"/>
</dbReference>
<proteinExistence type="predicted"/>
<evidence type="ECO:0000313" key="3">
    <source>
        <dbReference type="Proteomes" id="UP000609064"/>
    </source>
</evidence>
<dbReference type="RefSeq" id="WP_188764302.1">
    <property type="nucleotide sequence ID" value="NZ_BMKK01000001.1"/>
</dbReference>
<dbReference type="InterPro" id="IPR011051">
    <property type="entry name" value="RmlC_Cupin_sf"/>
</dbReference>
<evidence type="ECO:0000313" key="2">
    <source>
        <dbReference type="EMBL" id="GGD44020.1"/>
    </source>
</evidence>
<comment type="caution">
    <text evidence="2">The sequence shown here is derived from an EMBL/GenBank/DDBJ whole genome shotgun (WGS) entry which is preliminary data.</text>
</comment>
<keyword evidence="3" id="KW-1185">Reference proteome</keyword>
<dbReference type="InterPro" id="IPR014710">
    <property type="entry name" value="RmlC-like_jellyroll"/>
</dbReference>
<sequence>MQRRNFIQASLAAFPVIANPAKLTDGNRSAKSFTVGAGKDRFNQPIKYRGVNPNDVKISSKDTDGQLSVFEYVGFQKIGPQLHVHFDQDEIFYVVEGEFLFQVGDERSTLKAGDTIFLPRAVPHTWLQLTDKGKLVYFLQPAGKMEEFFKKMNELQGPPTPELVQQIHQAHGMKVVGPPITL</sequence>
<feature type="domain" description="Cupin type-2" evidence="1">
    <location>
        <begin position="81"/>
        <end position="135"/>
    </location>
</feature>
<accession>A0A916YGG8</accession>